<accession>A0AAV9CLT5</accession>
<reference evidence="1" key="1">
    <citation type="journal article" date="2023" name="Nat. Commun.">
        <title>Diploid and tetraploid genomes of Acorus and the evolution of monocots.</title>
        <authorList>
            <person name="Ma L."/>
            <person name="Liu K.W."/>
            <person name="Li Z."/>
            <person name="Hsiao Y.Y."/>
            <person name="Qi Y."/>
            <person name="Fu T."/>
            <person name="Tang G.D."/>
            <person name="Zhang D."/>
            <person name="Sun W.H."/>
            <person name="Liu D.K."/>
            <person name="Li Y."/>
            <person name="Chen G.Z."/>
            <person name="Liu X.D."/>
            <person name="Liao X.Y."/>
            <person name="Jiang Y.T."/>
            <person name="Yu X."/>
            <person name="Hao Y."/>
            <person name="Huang J."/>
            <person name="Zhao X.W."/>
            <person name="Ke S."/>
            <person name="Chen Y.Y."/>
            <person name="Wu W.L."/>
            <person name="Hsu J.L."/>
            <person name="Lin Y.F."/>
            <person name="Huang M.D."/>
            <person name="Li C.Y."/>
            <person name="Huang L."/>
            <person name="Wang Z.W."/>
            <person name="Zhao X."/>
            <person name="Zhong W.Y."/>
            <person name="Peng D.H."/>
            <person name="Ahmad S."/>
            <person name="Lan S."/>
            <person name="Zhang J.S."/>
            <person name="Tsai W.C."/>
            <person name="Van de Peer Y."/>
            <person name="Liu Z.J."/>
        </authorList>
    </citation>
    <scope>NUCLEOTIDE SEQUENCE</scope>
    <source>
        <strain evidence="1">CP</strain>
    </source>
</reference>
<name>A0AAV9CLT5_ACOCL</name>
<keyword evidence="2" id="KW-1185">Reference proteome</keyword>
<sequence>MHDPLNHGLLEEEARERRRYVQSIHSEDEVMRQKARLNWLQNGDRCTKIFYAQFAVWKSNSTLKKVVLSYGEEVLDKRQVQHHTVEFYKKNLLNKESFQPIPPIYSSKKLSDEHKDSLYVAITEDEIYLTLKSMHAHEMVKYLSMKNGKGRATIKIDLRKAFDSIGWPFIQAVLEAMNFSSTWVQWIMECIQSPRFSFAFRDWHGDHIT</sequence>
<gene>
    <name evidence="1" type="ORF">QJS10_CPB18g00821</name>
</gene>
<evidence type="ECO:0000313" key="2">
    <source>
        <dbReference type="Proteomes" id="UP001180020"/>
    </source>
</evidence>
<dbReference type="EMBL" id="JAUJYO010000018">
    <property type="protein sequence ID" value="KAK1289117.1"/>
    <property type="molecule type" value="Genomic_DNA"/>
</dbReference>
<evidence type="ECO:0008006" key="3">
    <source>
        <dbReference type="Google" id="ProtNLM"/>
    </source>
</evidence>
<dbReference type="AlphaFoldDB" id="A0AAV9CLT5"/>
<protein>
    <recommendedName>
        <fullName evidence="3">Reverse transcriptase domain-containing protein</fullName>
    </recommendedName>
</protein>
<organism evidence="1 2">
    <name type="scientific">Acorus calamus</name>
    <name type="common">Sweet flag</name>
    <dbReference type="NCBI Taxonomy" id="4465"/>
    <lineage>
        <taxon>Eukaryota</taxon>
        <taxon>Viridiplantae</taxon>
        <taxon>Streptophyta</taxon>
        <taxon>Embryophyta</taxon>
        <taxon>Tracheophyta</taxon>
        <taxon>Spermatophyta</taxon>
        <taxon>Magnoliopsida</taxon>
        <taxon>Liliopsida</taxon>
        <taxon>Acoraceae</taxon>
        <taxon>Acorus</taxon>
    </lineage>
</organism>
<comment type="caution">
    <text evidence="1">The sequence shown here is derived from an EMBL/GenBank/DDBJ whole genome shotgun (WGS) entry which is preliminary data.</text>
</comment>
<evidence type="ECO:0000313" key="1">
    <source>
        <dbReference type="EMBL" id="KAK1289117.1"/>
    </source>
</evidence>
<dbReference type="Proteomes" id="UP001180020">
    <property type="component" value="Unassembled WGS sequence"/>
</dbReference>
<proteinExistence type="predicted"/>
<reference evidence="1" key="2">
    <citation type="submission" date="2023-06" db="EMBL/GenBank/DDBJ databases">
        <authorList>
            <person name="Ma L."/>
            <person name="Liu K.-W."/>
            <person name="Li Z."/>
            <person name="Hsiao Y.-Y."/>
            <person name="Qi Y."/>
            <person name="Fu T."/>
            <person name="Tang G."/>
            <person name="Zhang D."/>
            <person name="Sun W.-H."/>
            <person name="Liu D.-K."/>
            <person name="Li Y."/>
            <person name="Chen G.-Z."/>
            <person name="Liu X.-D."/>
            <person name="Liao X.-Y."/>
            <person name="Jiang Y.-T."/>
            <person name="Yu X."/>
            <person name="Hao Y."/>
            <person name="Huang J."/>
            <person name="Zhao X.-W."/>
            <person name="Ke S."/>
            <person name="Chen Y.-Y."/>
            <person name="Wu W.-L."/>
            <person name="Hsu J.-L."/>
            <person name="Lin Y.-F."/>
            <person name="Huang M.-D."/>
            <person name="Li C.-Y."/>
            <person name="Huang L."/>
            <person name="Wang Z.-W."/>
            <person name="Zhao X."/>
            <person name="Zhong W.-Y."/>
            <person name="Peng D.-H."/>
            <person name="Ahmad S."/>
            <person name="Lan S."/>
            <person name="Zhang J.-S."/>
            <person name="Tsai W.-C."/>
            <person name="Van De Peer Y."/>
            <person name="Liu Z.-J."/>
        </authorList>
    </citation>
    <scope>NUCLEOTIDE SEQUENCE</scope>
    <source>
        <strain evidence="1">CP</strain>
        <tissue evidence="1">Leaves</tissue>
    </source>
</reference>